<comment type="catalytic activity">
    <reaction evidence="3">
        <text>guanosine + phosphate = alpha-D-ribose 1-phosphate + guanine</text>
        <dbReference type="Rhea" id="RHEA:13233"/>
        <dbReference type="ChEBI" id="CHEBI:16235"/>
        <dbReference type="ChEBI" id="CHEBI:16750"/>
        <dbReference type="ChEBI" id="CHEBI:43474"/>
        <dbReference type="ChEBI" id="CHEBI:57720"/>
        <dbReference type="EC" id="2.4.2.1"/>
    </reaction>
</comment>
<reference evidence="5" key="1">
    <citation type="journal article" date="2019" name="Int. J. Syst. Evol. Microbiol.">
        <title>The Global Catalogue of Microorganisms (GCM) 10K type strain sequencing project: providing services to taxonomists for standard genome sequencing and annotation.</title>
        <authorList>
            <consortium name="The Broad Institute Genomics Platform"/>
            <consortium name="The Broad Institute Genome Sequencing Center for Infectious Disease"/>
            <person name="Wu L."/>
            <person name="Ma J."/>
        </authorList>
    </citation>
    <scope>NUCLEOTIDE SEQUENCE [LARGE SCALE GENOMIC DNA]</scope>
    <source>
        <strain evidence="5">KCTC 42195</strain>
    </source>
</reference>
<dbReference type="Gene3D" id="2.60.120.10">
    <property type="entry name" value="Jelly Rolls"/>
    <property type="match status" value="1"/>
</dbReference>
<dbReference type="InterPro" id="IPR009664">
    <property type="entry name" value="Ppnp"/>
</dbReference>
<keyword evidence="1 3" id="KW-0328">Glycosyltransferase</keyword>
<dbReference type="InterPro" id="IPR014710">
    <property type="entry name" value="RmlC-like_jellyroll"/>
</dbReference>
<dbReference type="PANTHER" id="PTHR36540:SF1">
    <property type="entry name" value="PYRIMIDINE_PURINE NUCLEOSIDE PHOSPHORYLASE"/>
    <property type="match status" value="1"/>
</dbReference>
<name>A0ABV7TY18_9NEIS</name>
<comment type="catalytic activity">
    <reaction evidence="3">
        <text>uridine + phosphate = alpha-D-ribose 1-phosphate + uracil</text>
        <dbReference type="Rhea" id="RHEA:24388"/>
        <dbReference type="ChEBI" id="CHEBI:16704"/>
        <dbReference type="ChEBI" id="CHEBI:17568"/>
        <dbReference type="ChEBI" id="CHEBI:43474"/>
        <dbReference type="ChEBI" id="CHEBI:57720"/>
        <dbReference type="EC" id="2.4.2.2"/>
    </reaction>
</comment>
<evidence type="ECO:0000313" key="5">
    <source>
        <dbReference type="Proteomes" id="UP001595636"/>
    </source>
</evidence>
<dbReference type="PANTHER" id="PTHR36540">
    <property type="entry name" value="PYRIMIDINE/PURINE NUCLEOSIDE PHOSPHORYLASE"/>
    <property type="match status" value="1"/>
</dbReference>
<comment type="caution">
    <text evidence="4">The sequence shown here is derived from an EMBL/GenBank/DDBJ whole genome shotgun (WGS) entry which is preliminary data.</text>
</comment>
<evidence type="ECO:0000313" key="4">
    <source>
        <dbReference type="EMBL" id="MFC3627653.1"/>
    </source>
</evidence>
<dbReference type="EC" id="2.4.2.1" evidence="3"/>
<sequence length="103" mass="11151">MEQFDNVSVVKRANVYFDGKCVSHNVILPDGTRKSVGVILPAKLLFSTGAPEIMEVLAGECKVTLAGDSEAKRYQAGDSFAVPGESSFQIEVLDTLHYVCHFG</sequence>
<dbReference type="Pfam" id="PF06865">
    <property type="entry name" value="Ppnp"/>
    <property type="match status" value="1"/>
</dbReference>
<comment type="similarity">
    <text evidence="3">Belongs to the nucleoside phosphorylase PpnP family.</text>
</comment>
<comment type="catalytic activity">
    <reaction evidence="3">
        <text>xanthosine + phosphate = alpha-D-ribose 1-phosphate + xanthine</text>
        <dbReference type="Rhea" id="RHEA:27638"/>
        <dbReference type="ChEBI" id="CHEBI:17712"/>
        <dbReference type="ChEBI" id="CHEBI:18107"/>
        <dbReference type="ChEBI" id="CHEBI:43474"/>
        <dbReference type="ChEBI" id="CHEBI:57720"/>
        <dbReference type="EC" id="2.4.2.1"/>
    </reaction>
</comment>
<keyword evidence="5" id="KW-1185">Reference proteome</keyword>
<comment type="catalytic activity">
    <reaction evidence="3">
        <text>inosine + phosphate = alpha-D-ribose 1-phosphate + hypoxanthine</text>
        <dbReference type="Rhea" id="RHEA:27646"/>
        <dbReference type="ChEBI" id="CHEBI:17368"/>
        <dbReference type="ChEBI" id="CHEBI:17596"/>
        <dbReference type="ChEBI" id="CHEBI:43474"/>
        <dbReference type="ChEBI" id="CHEBI:57720"/>
        <dbReference type="EC" id="2.4.2.1"/>
    </reaction>
</comment>
<comment type="function">
    <text evidence="3">Catalyzes the phosphorolysis of diverse nucleosides, yielding D-ribose 1-phosphate and the respective free bases. Can use uridine, adenosine, guanosine, cytidine, thymidine, inosine and xanthosine as substrates. Also catalyzes the reverse reactions.</text>
</comment>
<accession>A0ABV7TY18</accession>
<evidence type="ECO:0000256" key="2">
    <source>
        <dbReference type="ARBA" id="ARBA00022679"/>
    </source>
</evidence>
<comment type="catalytic activity">
    <reaction evidence="3">
        <text>cytidine + phosphate = cytosine + alpha-D-ribose 1-phosphate</text>
        <dbReference type="Rhea" id="RHEA:52540"/>
        <dbReference type="ChEBI" id="CHEBI:16040"/>
        <dbReference type="ChEBI" id="CHEBI:17562"/>
        <dbReference type="ChEBI" id="CHEBI:43474"/>
        <dbReference type="ChEBI" id="CHEBI:57720"/>
        <dbReference type="EC" id="2.4.2.2"/>
    </reaction>
</comment>
<organism evidence="4 5">
    <name type="scientific">Vogesella amnigena</name>
    <dbReference type="NCBI Taxonomy" id="1507449"/>
    <lineage>
        <taxon>Bacteria</taxon>
        <taxon>Pseudomonadati</taxon>
        <taxon>Pseudomonadota</taxon>
        <taxon>Betaproteobacteria</taxon>
        <taxon>Neisseriales</taxon>
        <taxon>Chromobacteriaceae</taxon>
        <taxon>Vogesella</taxon>
    </lineage>
</organism>
<proteinExistence type="inferred from homology"/>
<keyword evidence="2 3" id="KW-0808">Transferase</keyword>
<comment type="catalytic activity">
    <reaction evidence="3">
        <text>thymidine + phosphate = 2-deoxy-alpha-D-ribose 1-phosphate + thymine</text>
        <dbReference type="Rhea" id="RHEA:16037"/>
        <dbReference type="ChEBI" id="CHEBI:17748"/>
        <dbReference type="ChEBI" id="CHEBI:17821"/>
        <dbReference type="ChEBI" id="CHEBI:43474"/>
        <dbReference type="ChEBI" id="CHEBI:57259"/>
        <dbReference type="EC" id="2.4.2.2"/>
    </reaction>
</comment>
<evidence type="ECO:0000256" key="1">
    <source>
        <dbReference type="ARBA" id="ARBA00022676"/>
    </source>
</evidence>
<dbReference type="EC" id="2.4.2.2" evidence="3"/>
<dbReference type="Proteomes" id="UP001595636">
    <property type="component" value="Unassembled WGS sequence"/>
</dbReference>
<dbReference type="CDD" id="cd20296">
    <property type="entry name" value="cupin_PpnP-like"/>
    <property type="match status" value="1"/>
</dbReference>
<dbReference type="RefSeq" id="WP_390281517.1">
    <property type="nucleotide sequence ID" value="NZ_JBHRYH010000046.1"/>
</dbReference>
<dbReference type="HAMAP" id="MF_01537">
    <property type="entry name" value="Nucleos_phosphorylase_PpnP"/>
    <property type="match status" value="1"/>
</dbReference>
<comment type="catalytic activity">
    <reaction evidence="3">
        <text>adenosine + phosphate = alpha-D-ribose 1-phosphate + adenine</text>
        <dbReference type="Rhea" id="RHEA:27642"/>
        <dbReference type="ChEBI" id="CHEBI:16335"/>
        <dbReference type="ChEBI" id="CHEBI:16708"/>
        <dbReference type="ChEBI" id="CHEBI:43474"/>
        <dbReference type="ChEBI" id="CHEBI:57720"/>
        <dbReference type="EC" id="2.4.2.1"/>
    </reaction>
</comment>
<protein>
    <recommendedName>
        <fullName evidence="3">Pyrimidine/purine nucleoside phosphorylase</fullName>
        <ecNumber evidence="3">2.4.2.1</ecNumber>
        <ecNumber evidence="3">2.4.2.2</ecNumber>
    </recommendedName>
    <alternativeName>
        <fullName evidence="3">Adenosine phosphorylase</fullName>
    </alternativeName>
    <alternativeName>
        <fullName evidence="3">Cytidine phosphorylase</fullName>
    </alternativeName>
    <alternativeName>
        <fullName evidence="3">Guanosine phosphorylase</fullName>
    </alternativeName>
    <alternativeName>
        <fullName evidence="3">Inosine phosphorylase</fullName>
    </alternativeName>
    <alternativeName>
        <fullName evidence="3">Thymidine phosphorylase</fullName>
    </alternativeName>
    <alternativeName>
        <fullName evidence="3">Uridine phosphorylase</fullName>
    </alternativeName>
    <alternativeName>
        <fullName evidence="3">Xanthosine phosphorylase</fullName>
    </alternativeName>
</protein>
<dbReference type="SUPFAM" id="SSF51182">
    <property type="entry name" value="RmlC-like cupins"/>
    <property type="match status" value="1"/>
</dbReference>
<comment type="catalytic activity">
    <reaction evidence="3">
        <text>a purine D-ribonucleoside + phosphate = a purine nucleobase + alpha-D-ribose 1-phosphate</text>
        <dbReference type="Rhea" id="RHEA:19805"/>
        <dbReference type="ChEBI" id="CHEBI:26386"/>
        <dbReference type="ChEBI" id="CHEBI:43474"/>
        <dbReference type="ChEBI" id="CHEBI:57720"/>
        <dbReference type="ChEBI" id="CHEBI:142355"/>
        <dbReference type="EC" id="2.4.2.1"/>
    </reaction>
</comment>
<gene>
    <name evidence="3" type="primary">ppnP</name>
    <name evidence="4" type="ORF">ACFOKJ_16150</name>
</gene>
<dbReference type="InterPro" id="IPR011051">
    <property type="entry name" value="RmlC_Cupin_sf"/>
</dbReference>
<dbReference type="EMBL" id="JBHRYH010000046">
    <property type="protein sequence ID" value="MFC3627653.1"/>
    <property type="molecule type" value="Genomic_DNA"/>
</dbReference>
<evidence type="ECO:0000256" key="3">
    <source>
        <dbReference type="HAMAP-Rule" id="MF_01537"/>
    </source>
</evidence>